<name>A0A8S0VBX8_OLEEU</name>
<evidence type="ECO:0000313" key="2">
    <source>
        <dbReference type="Proteomes" id="UP000594638"/>
    </source>
</evidence>
<sequence length="80" mass="8809">NKAGQGVGHRHHKRENHLLTKPCNARTARACARSIGQLLTKRGGCSTIKKADVDMAVDYAIDQMIGKTAFYRNTAGLMRQ</sequence>
<dbReference type="AlphaFoldDB" id="A0A8S0VBX8"/>
<accession>A0A8S0VBX8</accession>
<proteinExistence type="predicted"/>
<protein>
    <submittedName>
        <fullName evidence="1">Uncharacterized protein</fullName>
    </submittedName>
</protein>
<comment type="caution">
    <text evidence="1">The sequence shown here is derived from an EMBL/GenBank/DDBJ whole genome shotgun (WGS) entry which is preliminary data.</text>
</comment>
<dbReference type="Proteomes" id="UP000594638">
    <property type="component" value="Unassembled WGS sequence"/>
</dbReference>
<evidence type="ECO:0000313" key="1">
    <source>
        <dbReference type="EMBL" id="CAA3028817.1"/>
    </source>
</evidence>
<gene>
    <name evidence="1" type="ORF">OLEA9_A030525</name>
</gene>
<dbReference type="EMBL" id="CACTIH010009271">
    <property type="protein sequence ID" value="CAA3028817.1"/>
    <property type="molecule type" value="Genomic_DNA"/>
</dbReference>
<feature type="non-terminal residue" evidence="1">
    <location>
        <position position="1"/>
    </location>
</feature>
<organism evidence="1 2">
    <name type="scientific">Olea europaea subsp. europaea</name>
    <dbReference type="NCBI Taxonomy" id="158383"/>
    <lineage>
        <taxon>Eukaryota</taxon>
        <taxon>Viridiplantae</taxon>
        <taxon>Streptophyta</taxon>
        <taxon>Embryophyta</taxon>
        <taxon>Tracheophyta</taxon>
        <taxon>Spermatophyta</taxon>
        <taxon>Magnoliopsida</taxon>
        <taxon>eudicotyledons</taxon>
        <taxon>Gunneridae</taxon>
        <taxon>Pentapetalae</taxon>
        <taxon>asterids</taxon>
        <taxon>lamiids</taxon>
        <taxon>Lamiales</taxon>
        <taxon>Oleaceae</taxon>
        <taxon>Oleeae</taxon>
        <taxon>Olea</taxon>
    </lineage>
</organism>
<keyword evidence="2" id="KW-1185">Reference proteome</keyword>
<reference evidence="1 2" key="1">
    <citation type="submission" date="2019-12" db="EMBL/GenBank/DDBJ databases">
        <authorList>
            <person name="Alioto T."/>
            <person name="Alioto T."/>
            <person name="Gomez Garrido J."/>
        </authorList>
    </citation>
    <scope>NUCLEOTIDE SEQUENCE [LARGE SCALE GENOMIC DNA]</scope>
</reference>
<dbReference type="Gramene" id="OE9A030525T1">
    <property type="protein sequence ID" value="OE9A030525C1"/>
    <property type="gene ID" value="OE9A030525"/>
</dbReference>